<dbReference type="AlphaFoldDB" id="A0A9D2HWR3"/>
<protein>
    <recommendedName>
        <fullName evidence="3">Lipoprotein</fullName>
    </recommendedName>
</protein>
<dbReference type="Proteomes" id="UP000823862">
    <property type="component" value="Unassembled WGS sequence"/>
</dbReference>
<sequence length="275" mass="31170">MKQSVFLLAGLCCALTACQDIEKKAATRLELARQAYEAGLYNEAKLHIDSIKILYPKAYDTRRAGIYLLQDVELAEQQKTLAYLDSCFQATSQQLEELKPRFVLEKDTAYQQTGRYLVPSQVIEKNLHRSFLRFQTDERGVLSFTSIYCGNRSIHHTAVKVIAPDGSFVQTPPSKDSYETEDLGEKIEKADYKQGEDGGVIAFISTHKDQNLKVEYLGDRTFSTTLTSADRQAASLITSLSQVLAALTHIQEQTEEANQKIRFIQENMKRRKTKE</sequence>
<proteinExistence type="predicted"/>
<dbReference type="PROSITE" id="PS51257">
    <property type="entry name" value="PROKAR_LIPOPROTEIN"/>
    <property type="match status" value="1"/>
</dbReference>
<reference evidence="1" key="1">
    <citation type="journal article" date="2021" name="PeerJ">
        <title>Extensive microbial diversity within the chicken gut microbiome revealed by metagenomics and culture.</title>
        <authorList>
            <person name="Gilroy R."/>
            <person name="Ravi A."/>
            <person name="Getino M."/>
            <person name="Pursley I."/>
            <person name="Horton D.L."/>
            <person name="Alikhan N.F."/>
            <person name="Baker D."/>
            <person name="Gharbi K."/>
            <person name="Hall N."/>
            <person name="Watson M."/>
            <person name="Adriaenssens E.M."/>
            <person name="Foster-Nyarko E."/>
            <person name="Jarju S."/>
            <person name="Secka A."/>
            <person name="Antonio M."/>
            <person name="Oren A."/>
            <person name="Chaudhuri R.R."/>
            <person name="La Ragione R."/>
            <person name="Hildebrand F."/>
            <person name="Pallen M.J."/>
        </authorList>
    </citation>
    <scope>NUCLEOTIDE SEQUENCE</scope>
    <source>
        <strain evidence="1">ChiHjej12B11-9795</strain>
    </source>
</reference>
<name>A0A9D2HWR3_9BACE</name>
<organism evidence="1 2">
    <name type="scientific">Candidatus Bacteroides avicola</name>
    <dbReference type="NCBI Taxonomy" id="2838468"/>
    <lineage>
        <taxon>Bacteria</taxon>
        <taxon>Pseudomonadati</taxon>
        <taxon>Bacteroidota</taxon>
        <taxon>Bacteroidia</taxon>
        <taxon>Bacteroidales</taxon>
        <taxon>Bacteroidaceae</taxon>
        <taxon>Bacteroides</taxon>
    </lineage>
</organism>
<comment type="caution">
    <text evidence="1">The sequence shown here is derived from an EMBL/GenBank/DDBJ whole genome shotgun (WGS) entry which is preliminary data.</text>
</comment>
<gene>
    <name evidence="1" type="ORF">H9950_06590</name>
</gene>
<dbReference type="EMBL" id="DWZI01000036">
    <property type="protein sequence ID" value="HJA85844.1"/>
    <property type="molecule type" value="Genomic_DNA"/>
</dbReference>
<evidence type="ECO:0000313" key="1">
    <source>
        <dbReference type="EMBL" id="HJA85844.1"/>
    </source>
</evidence>
<reference evidence="1" key="2">
    <citation type="submission" date="2021-04" db="EMBL/GenBank/DDBJ databases">
        <authorList>
            <person name="Gilroy R."/>
        </authorList>
    </citation>
    <scope>NUCLEOTIDE SEQUENCE</scope>
    <source>
        <strain evidence="1">ChiHjej12B11-9795</strain>
    </source>
</reference>
<evidence type="ECO:0000313" key="2">
    <source>
        <dbReference type="Proteomes" id="UP000823862"/>
    </source>
</evidence>
<evidence type="ECO:0008006" key="3">
    <source>
        <dbReference type="Google" id="ProtNLM"/>
    </source>
</evidence>
<accession>A0A9D2HWR3</accession>